<keyword evidence="2" id="KW-1133">Transmembrane helix</keyword>
<feature type="region of interest" description="Disordered" evidence="1">
    <location>
        <begin position="1"/>
        <end position="31"/>
    </location>
</feature>
<evidence type="ECO:0000313" key="3">
    <source>
        <dbReference type="EMBL" id="RZS34762.1"/>
    </source>
</evidence>
<feature type="transmembrane region" description="Helical" evidence="2">
    <location>
        <begin position="182"/>
        <end position="201"/>
    </location>
</feature>
<feature type="transmembrane region" description="Helical" evidence="2">
    <location>
        <begin position="149"/>
        <end position="170"/>
    </location>
</feature>
<dbReference type="OrthoDB" id="3628095at2"/>
<evidence type="ECO:0000256" key="2">
    <source>
        <dbReference type="SAM" id="Phobius"/>
    </source>
</evidence>
<comment type="caution">
    <text evidence="3">The sequence shown here is derived from an EMBL/GenBank/DDBJ whole genome shotgun (WGS) entry which is preliminary data.</text>
</comment>
<keyword evidence="4" id="KW-1185">Reference proteome</keyword>
<protein>
    <submittedName>
        <fullName evidence="3">Uncharacterized protein</fullName>
    </submittedName>
</protein>
<gene>
    <name evidence="3" type="ORF">EV193_108110</name>
</gene>
<feature type="transmembrane region" description="Helical" evidence="2">
    <location>
        <begin position="39"/>
        <end position="61"/>
    </location>
</feature>
<proteinExistence type="predicted"/>
<reference evidence="3 4" key="1">
    <citation type="submission" date="2019-02" db="EMBL/GenBank/DDBJ databases">
        <title>Genomic Encyclopedia of Type Strains, Phase IV (KMG-IV): sequencing the most valuable type-strain genomes for metagenomic binning, comparative biology and taxonomic classification.</title>
        <authorList>
            <person name="Goeker M."/>
        </authorList>
    </citation>
    <scope>NUCLEOTIDE SEQUENCE [LARGE SCALE GENOMIC DNA]</scope>
    <source>
        <strain evidence="3 4">DSM 101727</strain>
    </source>
</reference>
<dbReference type="RefSeq" id="WP_130346213.1">
    <property type="nucleotide sequence ID" value="NZ_SGWQ01000008.1"/>
</dbReference>
<evidence type="ECO:0000313" key="4">
    <source>
        <dbReference type="Proteomes" id="UP000294257"/>
    </source>
</evidence>
<name>A0A4Q7KHK8_9PSEU</name>
<evidence type="ECO:0000256" key="1">
    <source>
        <dbReference type="SAM" id="MobiDB-lite"/>
    </source>
</evidence>
<organism evidence="3 4">
    <name type="scientific">Herbihabitans rhizosphaerae</name>
    <dbReference type="NCBI Taxonomy" id="1872711"/>
    <lineage>
        <taxon>Bacteria</taxon>
        <taxon>Bacillati</taxon>
        <taxon>Actinomycetota</taxon>
        <taxon>Actinomycetes</taxon>
        <taxon>Pseudonocardiales</taxon>
        <taxon>Pseudonocardiaceae</taxon>
        <taxon>Herbihabitans</taxon>
    </lineage>
</organism>
<accession>A0A4Q7KHK8</accession>
<feature type="transmembrane region" description="Helical" evidence="2">
    <location>
        <begin position="95"/>
        <end position="117"/>
    </location>
</feature>
<dbReference type="EMBL" id="SGWQ01000008">
    <property type="protein sequence ID" value="RZS34762.1"/>
    <property type="molecule type" value="Genomic_DNA"/>
</dbReference>
<dbReference type="AlphaFoldDB" id="A0A4Q7KHK8"/>
<sequence length="222" mass="23848">MNYPGPGQPWGGQPQQQPPYGQQYPQQQYMPPQQQPWTLPGWGAIPAVIGTVLIVIGIFAIDWTDGGGSYVDAAKPYVQAYDKDLVPPDKENGFVFFYLKFGIFGFAAAQAMLALMWSLGSVRGRVSAFLTFGIWGAGLRAGRLNGARIALTVVCVLFTALHVTAWVMWTDLVGADIGDLEAGAWLTLAGLVLTTIGCAVGPRSGFAQPPLQPMPPGPYGYR</sequence>
<keyword evidence="2" id="KW-0812">Transmembrane</keyword>
<keyword evidence="2" id="KW-0472">Membrane</keyword>
<dbReference type="Proteomes" id="UP000294257">
    <property type="component" value="Unassembled WGS sequence"/>
</dbReference>